<dbReference type="Proteomes" id="UP000237968">
    <property type="component" value="Unassembled WGS sequence"/>
</dbReference>
<protein>
    <recommendedName>
        <fullName evidence="6">Phosphoenolpyruvate synthase</fullName>
        <ecNumber evidence="5">2.7.9.2</ecNumber>
    </recommendedName>
    <alternativeName>
        <fullName evidence="13">Pyruvate, water dikinase</fullName>
    </alternativeName>
</protein>
<evidence type="ECO:0000256" key="9">
    <source>
        <dbReference type="ARBA" id="ARBA00022741"/>
    </source>
</evidence>
<reference evidence="17 18" key="1">
    <citation type="submission" date="2018-03" db="EMBL/GenBank/DDBJ databases">
        <title>Draft Genome Sequences of the Obligatory Marine Myxobacteria Enhygromyxa salina SWB005.</title>
        <authorList>
            <person name="Poehlein A."/>
            <person name="Moghaddam J.A."/>
            <person name="Harms H."/>
            <person name="Alanjari M."/>
            <person name="Koenig G.M."/>
            <person name="Daniel R."/>
            <person name="Schaeberle T.F."/>
        </authorList>
    </citation>
    <scope>NUCLEOTIDE SEQUENCE [LARGE SCALE GENOMIC DNA]</scope>
    <source>
        <strain evidence="17 18">SWB005</strain>
    </source>
</reference>
<dbReference type="GO" id="GO:0008986">
    <property type="term" value="F:pyruvate, water dikinase activity"/>
    <property type="evidence" value="ECO:0007669"/>
    <property type="project" value="UniProtKB-EC"/>
</dbReference>
<evidence type="ECO:0000313" key="17">
    <source>
        <dbReference type="EMBL" id="PRP92817.1"/>
    </source>
</evidence>
<evidence type="ECO:0000256" key="11">
    <source>
        <dbReference type="ARBA" id="ARBA00022840"/>
    </source>
</evidence>
<dbReference type="RefSeq" id="WP_258182995.1">
    <property type="nucleotide sequence ID" value="NZ_PVNK01000204.1"/>
</dbReference>
<dbReference type="Pfam" id="PF01326">
    <property type="entry name" value="PPDK_N"/>
    <property type="match status" value="1"/>
</dbReference>
<dbReference type="SUPFAM" id="SSF56059">
    <property type="entry name" value="Glutathione synthetase ATP-binding domain-like"/>
    <property type="match status" value="1"/>
</dbReference>
<evidence type="ECO:0000256" key="8">
    <source>
        <dbReference type="ARBA" id="ARBA00022723"/>
    </source>
</evidence>
<evidence type="ECO:0000256" key="10">
    <source>
        <dbReference type="ARBA" id="ARBA00022777"/>
    </source>
</evidence>
<dbReference type="GO" id="GO:0006094">
    <property type="term" value="P:gluconeogenesis"/>
    <property type="evidence" value="ECO:0007669"/>
    <property type="project" value="UniProtKB-UniPathway"/>
</dbReference>
<dbReference type="EMBL" id="PVNK01000204">
    <property type="protein sequence ID" value="PRP92817.1"/>
    <property type="molecule type" value="Genomic_DNA"/>
</dbReference>
<evidence type="ECO:0000256" key="5">
    <source>
        <dbReference type="ARBA" id="ARBA00011996"/>
    </source>
</evidence>
<evidence type="ECO:0000256" key="7">
    <source>
        <dbReference type="ARBA" id="ARBA00022679"/>
    </source>
</evidence>
<dbReference type="PANTHER" id="PTHR43030">
    <property type="entry name" value="PHOSPHOENOLPYRUVATE SYNTHASE"/>
    <property type="match status" value="1"/>
</dbReference>
<evidence type="ECO:0000256" key="13">
    <source>
        <dbReference type="ARBA" id="ARBA00033470"/>
    </source>
</evidence>
<comment type="function">
    <text evidence="2">Catalyzes the phosphorylation of pyruvate to phosphoenolpyruvate.</text>
</comment>
<evidence type="ECO:0000256" key="1">
    <source>
        <dbReference type="ARBA" id="ARBA00001946"/>
    </source>
</evidence>
<sequence length="669" mass="74019">MQARPHLRRVLLSLSLAPVLLACRDPGPEAQVCAITDQDPDSSQTLGCREDFDRLAAKPLNSAKVNAYSAKTLVDTFDDQLYVQNSDRYPIHWDFAFEHLSGQGKPIVPQLGDFNQSEYYSPGRRFYLGAITYYEGPDKWTYEISPYDTASAKMIAAAYAKIRDNSFFGERLYFHPTSEAVEHEAEELPEWVKVITTEALYADQEVQILNTGETYAKLVFVSSAELDSAYLGFRDLVVLDKVPNDISVVSGIITEAFQTPLSHINVLSQSRGTPNIALAGAWTDEELRALEGEWVRFVVTADDWTIEEVSAAQAEAWWQEHRPAPLGVPAKDLSVQALTDIEELLDPMLDDEAAIDAAVPAFGGKASNYAVLAKIGANLNPPKAFAVPIYFYDQFLVEHGFDVRIAQLLADDSFRDDAQTRDTMLASLRDDMVAAPLNAEFEAAVLAKLDADYPGLRMRFRSSTNAEDLEGFTGAGLYTSKSGYAMSAEDPFQAAIKQVWASVWSFRAFEEREYRGIEHTAVGMALLVHRSFPDEEANGVALTANIFDQSGAEPGFYINVQEGGASVVKPSPGVSTDQLIYHFDFPGQPVVYIAHSNLVAPGEKVLTNAELYELGTALDAIHSYFAGIYPPNEDGWYAMDVEFKFDDVDEFDEPVLWVKQARPHPGLGD</sequence>
<evidence type="ECO:0000256" key="4">
    <source>
        <dbReference type="ARBA" id="ARBA00007837"/>
    </source>
</evidence>
<keyword evidence="18" id="KW-1185">Reference proteome</keyword>
<dbReference type="InterPro" id="IPR006319">
    <property type="entry name" value="PEP_synth"/>
</dbReference>
<gene>
    <name evidence="17" type="primary">ppsA_4</name>
    <name evidence="17" type="ORF">ENSA5_47300</name>
</gene>
<dbReference type="PANTHER" id="PTHR43030:SF1">
    <property type="entry name" value="PHOSPHOENOLPYRUVATE SYNTHASE"/>
    <property type="match status" value="1"/>
</dbReference>
<dbReference type="AlphaFoldDB" id="A0A2S9XJ02"/>
<feature type="domain" description="Pyruvate phosphate dikinase AMP/ATP-binding" evidence="16">
    <location>
        <begin position="361"/>
        <end position="663"/>
    </location>
</feature>
<keyword evidence="7 17" id="KW-0808">Transferase</keyword>
<comment type="catalytic activity">
    <reaction evidence="14">
        <text>pyruvate + ATP + H2O = phosphoenolpyruvate + AMP + phosphate + 2 H(+)</text>
        <dbReference type="Rhea" id="RHEA:11364"/>
        <dbReference type="ChEBI" id="CHEBI:15361"/>
        <dbReference type="ChEBI" id="CHEBI:15377"/>
        <dbReference type="ChEBI" id="CHEBI:15378"/>
        <dbReference type="ChEBI" id="CHEBI:30616"/>
        <dbReference type="ChEBI" id="CHEBI:43474"/>
        <dbReference type="ChEBI" id="CHEBI:58702"/>
        <dbReference type="ChEBI" id="CHEBI:456215"/>
        <dbReference type="EC" id="2.7.9.2"/>
    </reaction>
</comment>
<organism evidence="17 18">
    <name type="scientific">Enhygromyxa salina</name>
    <dbReference type="NCBI Taxonomy" id="215803"/>
    <lineage>
        <taxon>Bacteria</taxon>
        <taxon>Pseudomonadati</taxon>
        <taxon>Myxococcota</taxon>
        <taxon>Polyangia</taxon>
        <taxon>Nannocystales</taxon>
        <taxon>Nannocystaceae</taxon>
        <taxon>Enhygromyxa</taxon>
    </lineage>
</organism>
<evidence type="ECO:0000256" key="14">
    <source>
        <dbReference type="ARBA" id="ARBA00047700"/>
    </source>
</evidence>
<evidence type="ECO:0000259" key="16">
    <source>
        <dbReference type="Pfam" id="PF01326"/>
    </source>
</evidence>
<evidence type="ECO:0000256" key="12">
    <source>
        <dbReference type="ARBA" id="ARBA00022842"/>
    </source>
</evidence>
<keyword evidence="11" id="KW-0067">ATP-binding</keyword>
<comment type="caution">
    <text evidence="17">The sequence shown here is derived from an EMBL/GenBank/DDBJ whole genome shotgun (WGS) entry which is preliminary data.</text>
</comment>
<dbReference type="Gene3D" id="3.30.1490.20">
    <property type="entry name" value="ATP-grasp fold, A domain"/>
    <property type="match status" value="1"/>
</dbReference>
<evidence type="ECO:0000256" key="2">
    <source>
        <dbReference type="ARBA" id="ARBA00002988"/>
    </source>
</evidence>
<name>A0A2S9XJ02_9BACT</name>
<keyword evidence="9" id="KW-0547">Nucleotide-binding</keyword>
<feature type="signal peptide" evidence="15">
    <location>
        <begin position="1"/>
        <end position="22"/>
    </location>
</feature>
<dbReference type="InterPro" id="IPR002192">
    <property type="entry name" value="PPDK_AMP/ATP-bd"/>
</dbReference>
<keyword evidence="10" id="KW-0418">Kinase</keyword>
<dbReference type="InterPro" id="IPR013815">
    <property type="entry name" value="ATP_grasp_subdomain_1"/>
</dbReference>
<keyword evidence="8" id="KW-0479">Metal-binding</keyword>
<comment type="similarity">
    <text evidence="4">Belongs to the PEP-utilizing enzyme family.</text>
</comment>
<keyword evidence="17" id="KW-0670">Pyruvate</keyword>
<keyword evidence="15" id="KW-0732">Signal</keyword>
<evidence type="ECO:0000313" key="18">
    <source>
        <dbReference type="Proteomes" id="UP000237968"/>
    </source>
</evidence>
<evidence type="ECO:0000256" key="3">
    <source>
        <dbReference type="ARBA" id="ARBA00004742"/>
    </source>
</evidence>
<dbReference type="GO" id="GO:0005524">
    <property type="term" value="F:ATP binding"/>
    <property type="evidence" value="ECO:0007669"/>
    <property type="project" value="UniProtKB-KW"/>
</dbReference>
<dbReference type="UniPathway" id="UPA00138"/>
<accession>A0A2S9XJ02</accession>
<keyword evidence="12" id="KW-0460">Magnesium</keyword>
<evidence type="ECO:0000256" key="6">
    <source>
        <dbReference type="ARBA" id="ARBA00021623"/>
    </source>
</evidence>
<proteinExistence type="inferred from homology"/>
<dbReference type="GO" id="GO:0046872">
    <property type="term" value="F:metal ion binding"/>
    <property type="evidence" value="ECO:0007669"/>
    <property type="project" value="UniProtKB-KW"/>
</dbReference>
<evidence type="ECO:0000256" key="15">
    <source>
        <dbReference type="SAM" id="SignalP"/>
    </source>
</evidence>
<dbReference type="EC" id="2.7.9.2" evidence="5"/>
<comment type="pathway">
    <text evidence="3">Carbohydrate biosynthesis; gluconeogenesis.</text>
</comment>
<feature type="chain" id="PRO_5015685779" description="Phosphoenolpyruvate synthase" evidence="15">
    <location>
        <begin position="23"/>
        <end position="669"/>
    </location>
</feature>
<dbReference type="PROSITE" id="PS51257">
    <property type="entry name" value="PROKAR_LIPOPROTEIN"/>
    <property type="match status" value="1"/>
</dbReference>
<comment type="cofactor">
    <cofactor evidence="1">
        <name>Mg(2+)</name>
        <dbReference type="ChEBI" id="CHEBI:18420"/>
    </cofactor>
</comment>